<keyword evidence="7" id="KW-0012">Acyltransferase</keyword>
<comment type="pathway">
    <text evidence="2">Siderophore biosynthesis; mycobactin biosynthesis.</text>
</comment>
<evidence type="ECO:0000313" key="7">
    <source>
        <dbReference type="EMBL" id="MEY8040120.1"/>
    </source>
</evidence>
<evidence type="ECO:0000256" key="3">
    <source>
        <dbReference type="ARBA" id="ARBA00020586"/>
    </source>
</evidence>
<dbReference type="SUPFAM" id="SSF55729">
    <property type="entry name" value="Acyl-CoA N-acyltransferases (Nat)"/>
    <property type="match status" value="1"/>
</dbReference>
<accession>A0ABV4CG96</accession>
<reference evidence="7 8" key="1">
    <citation type="submission" date="2024-08" db="EMBL/GenBank/DDBJ databases">
        <title>Genome mining of Saccharopolyspora cebuensis PGLac3 from Nigerian medicinal plant.</title>
        <authorList>
            <person name="Ezeobiora C.E."/>
            <person name="Igbokwe N.H."/>
            <person name="Amin D.H."/>
            <person name="Mendie U.E."/>
        </authorList>
    </citation>
    <scope>NUCLEOTIDE SEQUENCE [LARGE SCALE GENOMIC DNA]</scope>
    <source>
        <strain evidence="7 8">PGLac3</strain>
    </source>
</reference>
<evidence type="ECO:0000256" key="1">
    <source>
        <dbReference type="ARBA" id="ARBA00003818"/>
    </source>
</evidence>
<dbReference type="PROSITE" id="PS51186">
    <property type="entry name" value="GNAT"/>
    <property type="match status" value="1"/>
</dbReference>
<evidence type="ECO:0000313" key="8">
    <source>
        <dbReference type="Proteomes" id="UP001564626"/>
    </source>
</evidence>
<name>A0ABV4CG96_9PSEU</name>
<protein>
    <recommendedName>
        <fullName evidence="3">Lysine N-acyltransferase MbtK</fullName>
    </recommendedName>
    <alternativeName>
        <fullName evidence="5">Mycobactin synthase protein K</fullName>
    </alternativeName>
</protein>
<dbReference type="Gene3D" id="3.40.630.30">
    <property type="match status" value="1"/>
</dbReference>
<organism evidence="7 8">
    <name type="scientific">Saccharopolyspora cebuensis</name>
    <dbReference type="NCBI Taxonomy" id="418759"/>
    <lineage>
        <taxon>Bacteria</taxon>
        <taxon>Bacillati</taxon>
        <taxon>Actinomycetota</taxon>
        <taxon>Actinomycetes</taxon>
        <taxon>Pseudonocardiales</taxon>
        <taxon>Pseudonocardiaceae</taxon>
        <taxon>Saccharopolyspora</taxon>
    </lineage>
</organism>
<dbReference type="GO" id="GO:0016746">
    <property type="term" value="F:acyltransferase activity"/>
    <property type="evidence" value="ECO:0007669"/>
    <property type="project" value="UniProtKB-KW"/>
</dbReference>
<evidence type="ECO:0000256" key="4">
    <source>
        <dbReference type="ARBA" id="ARBA00023251"/>
    </source>
</evidence>
<feature type="domain" description="N-acetyltransferase" evidence="6">
    <location>
        <begin position="277"/>
        <end position="441"/>
    </location>
</feature>
<dbReference type="InterPro" id="IPR016181">
    <property type="entry name" value="Acyl_CoA_acyltransferase"/>
</dbReference>
<dbReference type="Proteomes" id="UP001564626">
    <property type="component" value="Unassembled WGS sequence"/>
</dbReference>
<comment type="caution">
    <text evidence="7">The sequence shown here is derived from an EMBL/GenBank/DDBJ whole genome shotgun (WGS) entry which is preliminary data.</text>
</comment>
<dbReference type="SMART" id="SM01006">
    <property type="entry name" value="AlcB"/>
    <property type="match status" value="1"/>
</dbReference>
<gene>
    <name evidence="7" type="ORF">AB8O55_12010</name>
</gene>
<evidence type="ECO:0000259" key="6">
    <source>
        <dbReference type="PROSITE" id="PS51186"/>
    </source>
</evidence>
<keyword evidence="8" id="KW-1185">Reference proteome</keyword>
<dbReference type="PANTHER" id="PTHR31438:SF1">
    <property type="entry name" value="LYSINE N-ACYLTRANSFERASE C17G9.06C-RELATED"/>
    <property type="match status" value="1"/>
</dbReference>
<dbReference type="EMBL" id="JBGEHV010000018">
    <property type="protein sequence ID" value="MEY8040120.1"/>
    <property type="molecule type" value="Genomic_DNA"/>
</dbReference>
<dbReference type="RefSeq" id="WP_345364436.1">
    <property type="nucleotide sequence ID" value="NZ_BAABII010000012.1"/>
</dbReference>
<dbReference type="InterPro" id="IPR000182">
    <property type="entry name" value="GNAT_dom"/>
</dbReference>
<sequence length="441" mass="47062">MIVEAEGNGVHQRSSALLRRWLAETHTPVPEGALRLAIGPVRLRTEVVHRSPTGQHGFGPIRVLDANGAEVVEAEPVLLAAACSADARARATADAPLNAPGAPTLVDWAVDSVLRRESDPLPPPGELAALARSLSSADEARRWLSGHVESRLLPGLRAATNAEAATEALLSRGALPVIGGLGRRGVADERELLAGLVRGLHAVVEGYPETKWLVDHWLTSPTLTDAAALNGGAVRYERTAEGAVRVRPMPFERANPLRVAEPEVEMPVPVPELGGGFRLRPVRLDPDAELVHRWMNAEHVAVNWKQAWPLERWRQELAGQLGGDHSLPCVVSRDGRDLGYLELYRVRRDKLAHCYSGGDRDLGVHIAIGEPDVIGRGVGSGLLRAVAEGLLAADPACARVVAEPDVHNGASVAAFGKAGFVRSREVGLPGKNSALMVFARG</sequence>
<comment type="function">
    <text evidence="1">Acyltransferase required for the direct transfer of medium- to long-chain fatty acyl moieties from a carrier protein (MbtL) on to the epsilon-amino group of lysine residue in the mycobactin core.</text>
</comment>
<keyword evidence="4" id="KW-0046">Antibiotic resistance</keyword>
<dbReference type="PANTHER" id="PTHR31438">
    <property type="entry name" value="LYSINE N-ACYLTRANSFERASE C17G9.06C-RELATED"/>
    <property type="match status" value="1"/>
</dbReference>
<evidence type="ECO:0000256" key="2">
    <source>
        <dbReference type="ARBA" id="ARBA00005102"/>
    </source>
</evidence>
<proteinExistence type="predicted"/>
<dbReference type="Pfam" id="PF13523">
    <property type="entry name" value="Acetyltransf_8"/>
    <property type="match status" value="1"/>
</dbReference>
<evidence type="ECO:0000256" key="5">
    <source>
        <dbReference type="ARBA" id="ARBA00031122"/>
    </source>
</evidence>
<dbReference type="InterPro" id="IPR019432">
    <property type="entry name" value="Acyltransferase_MbtK/IucB-like"/>
</dbReference>
<keyword evidence="7" id="KW-0808">Transferase</keyword>